<proteinExistence type="predicted"/>
<dbReference type="Proteomes" id="UP001500253">
    <property type="component" value="Unassembled WGS sequence"/>
</dbReference>
<dbReference type="PANTHER" id="PTHR13847:SF285">
    <property type="entry name" value="FAD DEPENDENT OXIDOREDUCTASE DOMAIN-CONTAINING PROTEIN"/>
    <property type="match status" value="1"/>
</dbReference>
<reference evidence="3 4" key="1">
    <citation type="journal article" date="2019" name="Int. J. Syst. Evol. Microbiol.">
        <title>The Global Catalogue of Microorganisms (GCM) 10K type strain sequencing project: providing services to taxonomists for standard genome sequencing and annotation.</title>
        <authorList>
            <consortium name="The Broad Institute Genomics Platform"/>
            <consortium name="The Broad Institute Genome Sequencing Center for Infectious Disease"/>
            <person name="Wu L."/>
            <person name="Ma J."/>
        </authorList>
    </citation>
    <scope>NUCLEOTIDE SEQUENCE [LARGE SCALE GENOMIC DNA]</scope>
    <source>
        <strain evidence="3 4">JCM 4316</strain>
    </source>
</reference>
<name>A0ABN3GUZ4_9ACTN</name>
<feature type="domain" description="FAD dependent oxidoreductase" evidence="2">
    <location>
        <begin position="38"/>
        <end position="120"/>
    </location>
</feature>
<evidence type="ECO:0000256" key="1">
    <source>
        <dbReference type="SAM" id="MobiDB-lite"/>
    </source>
</evidence>
<dbReference type="PANTHER" id="PTHR13847">
    <property type="entry name" value="SARCOSINE DEHYDROGENASE-RELATED"/>
    <property type="match status" value="1"/>
</dbReference>
<dbReference type="EMBL" id="BAAASD010000033">
    <property type="protein sequence ID" value="GAA2361697.1"/>
    <property type="molecule type" value="Genomic_DNA"/>
</dbReference>
<evidence type="ECO:0000313" key="3">
    <source>
        <dbReference type="EMBL" id="GAA2361697.1"/>
    </source>
</evidence>
<dbReference type="Gene3D" id="3.50.50.60">
    <property type="entry name" value="FAD/NAD(P)-binding domain"/>
    <property type="match status" value="1"/>
</dbReference>
<sequence>MINGQVSFWMRDTAGSARDPAGAAHPERPPLDGDTTVDVCVVGAGYTGLWTAYWLRQALPDASILVVEARHVGYGASGRNGGWLSGKMIGLPGHLAGGPRGRQGVVDLRRAAVDSFDEILGIMADHDLLPGRPDARRPRRRPGHPLHQTALDGAPLPPLGAGATALAGLLRDVRPLPHRRPQRGDHPPRTHLGLRAAGRHGLRAALSPLCGVLCAAVGGHQQLRIHPRDRSIHCVYTHHV</sequence>
<evidence type="ECO:0000313" key="4">
    <source>
        <dbReference type="Proteomes" id="UP001500253"/>
    </source>
</evidence>
<gene>
    <name evidence="3" type="ORF">GCM10010246_60680</name>
</gene>
<dbReference type="SUPFAM" id="SSF51905">
    <property type="entry name" value="FAD/NAD(P)-binding domain"/>
    <property type="match status" value="1"/>
</dbReference>
<dbReference type="Pfam" id="PF01266">
    <property type="entry name" value="DAO"/>
    <property type="match status" value="1"/>
</dbReference>
<keyword evidence="4" id="KW-1185">Reference proteome</keyword>
<feature type="region of interest" description="Disordered" evidence="1">
    <location>
        <begin position="130"/>
        <end position="157"/>
    </location>
</feature>
<protein>
    <recommendedName>
        <fullName evidence="2">FAD dependent oxidoreductase domain-containing protein</fullName>
    </recommendedName>
</protein>
<organism evidence="3 4">
    <name type="scientific">Streptomyces cuspidosporus</name>
    <dbReference type="NCBI Taxonomy" id="66882"/>
    <lineage>
        <taxon>Bacteria</taxon>
        <taxon>Bacillati</taxon>
        <taxon>Actinomycetota</taxon>
        <taxon>Actinomycetes</taxon>
        <taxon>Kitasatosporales</taxon>
        <taxon>Streptomycetaceae</taxon>
        <taxon>Streptomyces</taxon>
    </lineage>
</organism>
<comment type="caution">
    <text evidence="3">The sequence shown here is derived from an EMBL/GenBank/DDBJ whole genome shotgun (WGS) entry which is preliminary data.</text>
</comment>
<feature type="compositionally biased region" description="Low complexity" evidence="1">
    <location>
        <begin position="145"/>
        <end position="157"/>
    </location>
</feature>
<accession>A0ABN3GUZ4</accession>
<dbReference type="InterPro" id="IPR006076">
    <property type="entry name" value="FAD-dep_OxRdtase"/>
</dbReference>
<dbReference type="InterPro" id="IPR036188">
    <property type="entry name" value="FAD/NAD-bd_sf"/>
</dbReference>
<evidence type="ECO:0000259" key="2">
    <source>
        <dbReference type="Pfam" id="PF01266"/>
    </source>
</evidence>